<accession>A0A847RY72</accession>
<dbReference type="Proteomes" id="UP000570474">
    <property type="component" value="Unassembled WGS sequence"/>
</dbReference>
<dbReference type="Pfam" id="PF13559">
    <property type="entry name" value="DUF4129"/>
    <property type="match status" value="1"/>
</dbReference>
<keyword evidence="5" id="KW-1185">Reference proteome</keyword>
<feature type="chain" id="PRO_5032868161" evidence="2">
    <location>
        <begin position="27"/>
        <end position="285"/>
    </location>
</feature>
<evidence type="ECO:0000313" key="5">
    <source>
        <dbReference type="Proteomes" id="UP000570474"/>
    </source>
</evidence>
<sequence>MRSICKKYSWSLLLLCLLGIAMRGTAQSVPPPTDPPPAIAVPAEDSAAVIPPVETAAGEEGAQAQTGSSVLDQYGEEVELPPFDKRAVHENTMRELKADDDMQYRDNPDKDKKTTSGFGEGVARFFAALFYFLWRFSWVILILLLAGLGYLLYRFMKNNDLSIFRKPKLVDGLEEIQEENLQSASEYEEKIRAAIAAGEIRQAIRWWYLYTLFQLANRQLITPGREKTNNDYLRSMRNTPYYKAFSTLTLDYEYIWYGGFEISADNFRTMDQQFRDFNNQLGKAS</sequence>
<dbReference type="EMBL" id="JABAIA010000002">
    <property type="protein sequence ID" value="NLR65838.1"/>
    <property type="molecule type" value="Genomic_DNA"/>
</dbReference>
<dbReference type="InterPro" id="IPR025403">
    <property type="entry name" value="TgpA-like_C"/>
</dbReference>
<dbReference type="RefSeq" id="WP_168871807.1">
    <property type="nucleotide sequence ID" value="NZ_JABAIA010000002.1"/>
</dbReference>
<reference evidence="4 5" key="1">
    <citation type="submission" date="2020-04" db="EMBL/GenBank/DDBJ databases">
        <authorList>
            <person name="Yin C."/>
        </authorList>
    </citation>
    <scope>NUCLEOTIDE SEQUENCE [LARGE SCALE GENOMIC DNA]</scope>
    <source>
        <strain evidence="4 5">Ae27</strain>
    </source>
</reference>
<feature type="signal peptide" evidence="2">
    <location>
        <begin position="1"/>
        <end position="26"/>
    </location>
</feature>
<feature type="domain" description="Protein-glutamine gamma-glutamyltransferase-like C-terminal" evidence="3">
    <location>
        <begin position="208"/>
        <end position="274"/>
    </location>
</feature>
<feature type="transmembrane region" description="Helical" evidence="1">
    <location>
        <begin position="132"/>
        <end position="153"/>
    </location>
</feature>
<keyword evidence="1" id="KW-1133">Transmembrane helix</keyword>
<comment type="caution">
    <text evidence="4">The sequence shown here is derived from an EMBL/GenBank/DDBJ whole genome shotgun (WGS) entry which is preliminary data.</text>
</comment>
<gene>
    <name evidence="4" type="ORF">HGH92_16110</name>
</gene>
<protein>
    <submittedName>
        <fullName evidence="4">DUF4129 domain-containing protein</fullName>
    </submittedName>
</protein>
<dbReference type="AlphaFoldDB" id="A0A847RY72"/>
<evidence type="ECO:0000313" key="4">
    <source>
        <dbReference type="EMBL" id="NLR65838.1"/>
    </source>
</evidence>
<organism evidence="4 5">
    <name type="scientific">Chitinophaga varians</name>
    <dbReference type="NCBI Taxonomy" id="2202339"/>
    <lineage>
        <taxon>Bacteria</taxon>
        <taxon>Pseudomonadati</taxon>
        <taxon>Bacteroidota</taxon>
        <taxon>Chitinophagia</taxon>
        <taxon>Chitinophagales</taxon>
        <taxon>Chitinophagaceae</taxon>
        <taxon>Chitinophaga</taxon>
    </lineage>
</organism>
<keyword evidence="1" id="KW-0812">Transmembrane</keyword>
<evidence type="ECO:0000256" key="2">
    <source>
        <dbReference type="SAM" id="SignalP"/>
    </source>
</evidence>
<keyword evidence="1" id="KW-0472">Membrane</keyword>
<name>A0A847RY72_9BACT</name>
<keyword evidence="2" id="KW-0732">Signal</keyword>
<evidence type="ECO:0000256" key="1">
    <source>
        <dbReference type="SAM" id="Phobius"/>
    </source>
</evidence>
<proteinExistence type="predicted"/>
<evidence type="ECO:0000259" key="3">
    <source>
        <dbReference type="Pfam" id="PF13559"/>
    </source>
</evidence>